<gene>
    <name evidence="2" type="ORF">CDAR_43831</name>
</gene>
<keyword evidence="1" id="KW-1133">Transmembrane helix</keyword>
<dbReference type="Proteomes" id="UP001054837">
    <property type="component" value="Unassembled WGS sequence"/>
</dbReference>
<dbReference type="EMBL" id="BPLQ01014670">
    <property type="protein sequence ID" value="GIY81973.1"/>
    <property type="molecule type" value="Genomic_DNA"/>
</dbReference>
<proteinExistence type="predicted"/>
<sequence>MPTTCLYPFHACLRMKPSQKIFDEFLTLPPTLPEEFVIIIITTTTTFFFLPSSERRTSRLQTLAGMRINLLSSVKDKRPHSLQQHQQPKWVRRF</sequence>
<keyword evidence="1" id="KW-0812">Transmembrane</keyword>
<accession>A0AAV4WI62</accession>
<evidence type="ECO:0000313" key="3">
    <source>
        <dbReference type="Proteomes" id="UP001054837"/>
    </source>
</evidence>
<evidence type="ECO:0000256" key="1">
    <source>
        <dbReference type="SAM" id="Phobius"/>
    </source>
</evidence>
<protein>
    <submittedName>
        <fullName evidence="2">Uncharacterized protein</fullName>
    </submittedName>
</protein>
<keyword evidence="1" id="KW-0472">Membrane</keyword>
<reference evidence="2 3" key="1">
    <citation type="submission" date="2021-06" db="EMBL/GenBank/DDBJ databases">
        <title>Caerostris darwini draft genome.</title>
        <authorList>
            <person name="Kono N."/>
            <person name="Arakawa K."/>
        </authorList>
    </citation>
    <scope>NUCLEOTIDE SEQUENCE [LARGE SCALE GENOMIC DNA]</scope>
</reference>
<comment type="caution">
    <text evidence="2">The sequence shown here is derived from an EMBL/GenBank/DDBJ whole genome shotgun (WGS) entry which is preliminary data.</text>
</comment>
<name>A0AAV4WI62_9ARAC</name>
<dbReference type="AlphaFoldDB" id="A0AAV4WI62"/>
<keyword evidence="3" id="KW-1185">Reference proteome</keyword>
<feature type="transmembrane region" description="Helical" evidence="1">
    <location>
        <begin position="36"/>
        <end position="53"/>
    </location>
</feature>
<evidence type="ECO:0000313" key="2">
    <source>
        <dbReference type="EMBL" id="GIY81973.1"/>
    </source>
</evidence>
<organism evidence="2 3">
    <name type="scientific">Caerostris darwini</name>
    <dbReference type="NCBI Taxonomy" id="1538125"/>
    <lineage>
        <taxon>Eukaryota</taxon>
        <taxon>Metazoa</taxon>
        <taxon>Ecdysozoa</taxon>
        <taxon>Arthropoda</taxon>
        <taxon>Chelicerata</taxon>
        <taxon>Arachnida</taxon>
        <taxon>Araneae</taxon>
        <taxon>Araneomorphae</taxon>
        <taxon>Entelegynae</taxon>
        <taxon>Araneoidea</taxon>
        <taxon>Araneidae</taxon>
        <taxon>Caerostris</taxon>
    </lineage>
</organism>